<keyword evidence="3" id="KW-1185">Reference proteome</keyword>
<evidence type="ECO:0000259" key="1">
    <source>
        <dbReference type="PROSITE" id="PS51352"/>
    </source>
</evidence>
<evidence type="ECO:0000313" key="3">
    <source>
        <dbReference type="Proteomes" id="UP000243250"/>
    </source>
</evidence>
<reference evidence="3" key="1">
    <citation type="submission" date="2016-10" db="EMBL/GenBank/DDBJ databases">
        <authorList>
            <person name="Varghese N."/>
            <person name="Submissions S."/>
        </authorList>
    </citation>
    <scope>NUCLEOTIDE SEQUENCE [LARGE SCALE GENOMIC DNA]</scope>
    <source>
        <strain evidence="3">CGMCC 1.8711</strain>
    </source>
</reference>
<dbReference type="Pfam" id="PF00578">
    <property type="entry name" value="AhpC-TSA"/>
    <property type="match status" value="1"/>
</dbReference>
<dbReference type="InterPro" id="IPR000866">
    <property type="entry name" value="AhpC/TSA"/>
</dbReference>
<dbReference type="InterPro" id="IPR036249">
    <property type="entry name" value="Thioredoxin-like_sf"/>
</dbReference>
<dbReference type="RefSeq" id="WP_089876342.1">
    <property type="nucleotide sequence ID" value="NZ_FOYS01000001.1"/>
</dbReference>
<accession>A0A1I6FWM7</accession>
<dbReference type="Proteomes" id="UP000243250">
    <property type="component" value="Unassembled WGS sequence"/>
</dbReference>
<protein>
    <submittedName>
        <fullName evidence="2">Peroxiredoxin Q/BCP</fullName>
    </submittedName>
</protein>
<dbReference type="STRING" id="555875.SAMN04488124_0441"/>
<dbReference type="InterPro" id="IPR013766">
    <property type="entry name" value="Thioredoxin_domain"/>
</dbReference>
<dbReference type="AlphaFoldDB" id="A0A1I6FWM7"/>
<dbReference type="EMBL" id="FOYS01000001">
    <property type="protein sequence ID" value="SFR34324.1"/>
    <property type="molecule type" value="Genomic_DNA"/>
</dbReference>
<name>A0A1I6FWM7_9EURY</name>
<dbReference type="Gene3D" id="3.40.30.10">
    <property type="entry name" value="Glutaredoxin"/>
    <property type="match status" value="1"/>
</dbReference>
<sequence length="159" mass="17756">MAATLTQDVLDFELPNVGTGPETYSPADSDADYLVLLLQRDYYCRQCRRQVQSVKRRYDEFEAAGMEVVSVLPNDPDRAVDWQTTYELPFPLLADPKKELADEFDQPTRFGVLGALHDVIGRLPEALVVDLSTGEILLDHAGQSRDDRPDVDELLACAA</sequence>
<proteinExistence type="predicted"/>
<dbReference type="OrthoDB" id="146452at2157"/>
<dbReference type="GO" id="GO:0016491">
    <property type="term" value="F:oxidoreductase activity"/>
    <property type="evidence" value="ECO:0007669"/>
    <property type="project" value="InterPro"/>
</dbReference>
<dbReference type="PROSITE" id="PS51352">
    <property type="entry name" value="THIOREDOXIN_2"/>
    <property type="match status" value="1"/>
</dbReference>
<feature type="domain" description="Thioredoxin" evidence="1">
    <location>
        <begin position="3"/>
        <end position="159"/>
    </location>
</feature>
<evidence type="ECO:0000313" key="2">
    <source>
        <dbReference type="EMBL" id="SFR34324.1"/>
    </source>
</evidence>
<gene>
    <name evidence="2" type="ORF">SAMN04488124_0441</name>
</gene>
<organism evidence="2 3">
    <name type="scientific">Halogeometricum limi</name>
    <dbReference type="NCBI Taxonomy" id="555875"/>
    <lineage>
        <taxon>Archaea</taxon>
        <taxon>Methanobacteriati</taxon>
        <taxon>Methanobacteriota</taxon>
        <taxon>Stenosarchaea group</taxon>
        <taxon>Halobacteria</taxon>
        <taxon>Halobacteriales</taxon>
        <taxon>Haloferacaceae</taxon>
        <taxon>Halogeometricum</taxon>
    </lineage>
</organism>
<dbReference type="GO" id="GO:0016209">
    <property type="term" value="F:antioxidant activity"/>
    <property type="evidence" value="ECO:0007669"/>
    <property type="project" value="InterPro"/>
</dbReference>
<dbReference type="SUPFAM" id="SSF52833">
    <property type="entry name" value="Thioredoxin-like"/>
    <property type="match status" value="1"/>
</dbReference>